<dbReference type="GO" id="GO:0009897">
    <property type="term" value="C:external side of plasma membrane"/>
    <property type="evidence" value="ECO:0007669"/>
    <property type="project" value="TreeGrafter"/>
</dbReference>
<dbReference type="GO" id="GO:0071222">
    <property type="term" value="P:cellular response to lipopolysaccharide"/>
    <property type="evidence" value="ECO:0007669"/>
    <property type="project" value="TreeGrafter"/>
</dbReference>
<dbReference type="EMBL" id="BFAA01007898">
    <property type="protein sequence ID" value="GCB63243.1"/>
    <property type="molecule type" value="Genomic_DNA"/>
</dbReference>
<dbReference type="STRING" id="75743.A0A401NQR2"/>
<sequence>MGGEHDPKRPGASISDSDLLKGNASLYLPKVQLADEGSYTCTVFITPESEKQTSTMQVLVRPNVSLSTQSITIPNGSEGSVKCDVIGFYPQQLDISWMKISKQRIENISSINYRKYFVTNSDKTFSVSSQLRIRPTMEDNGEKYRCVVKHSTFPGGFTIESVLSVVESKNHSLAIGATICVLALLGITLGFVIYFWRKHSKGGNRDNEESQSFLKSVSPDHKSKLLPGPDISETGT</sequence>
<dbReference type="CDD" id="cd00098">
    <property type="entry name" value="IgC1"/>
    <property type="match status" value="1"/>
</dbReference>
<proteinExistence type="predicted"/>
<comment type="caution">
    <text evidence="14">The sequence shown here is derived from an EMBL/GenBank/DDBJ whole genome shotgun (WGS) entry which is preliminary data.</text>
</comment>
<evidence type="ECO:0000256" key="2">
    <source>
        <dbReference type="ARBA" id="ARBA00022475"/>
    </source>
</evidence>
<evidence type="ECO:0000256" key="1">
    <source>
        <dbReference type="ARBA" id="ARBA00004251"/>
    </source>
</evidence>
<dbReference type="InterPro" id="IPR036179">
    <property type="entry name" value="Ig-like_dom_sf"/>
</dbReference>
<dbReference type="Pfam" id="PF07654">
    <property type="entry name" value="C1-set"/>
    <property type="match status" value="1"/>
</dbReference>
<dbReference type="InterPro" id="IPR013783">
    <property type="entry name" value="Ig-like_fold"/>
</dbReference>
<evidence type="ECO:0000256" key="5">
    <source>
        <dbReference type="ARBA" id="ARBA00022989"/>
    </source>
</evidence>
<dbReference type="OrthoDB" id="9983389at2759"/>
<keyword evidence="4" id="KW-0732">Signal</keyword>
<dbReference type="PROSITE" id="PS50835">
    <property type="entry name" value="IG_LIKE"/>
    <property type="match status" value="1"/>
</dbReference>
<reference evidence="14 15" key="1">
    <citation type="journal article" date="2018" name="Nat. Ecol. Evol.">
        <title>Shark genomes provide insights into elasmobranch evolution and the origin of vertebrates.</title>
        <authorList>
            <person name="Hara Y"/>
            <person name="Yamaguchi K"/>
            <person name="Onimaru K"/>
            <person name="Kadota M"/>
            <person name="Koyanagi M"/>
            <person name="Keeley SD"/>
            <person name="Tatsumi K"/>
            <person name="Tanaka K"/>
            <person name="Motone F"/>
            <person name="Kageyama Y"/>
            <person name="Nozu R"/>
            <person name="Adachi N"/>
            <person name="Nishimura O"/>
            <person name="Nakagawa R"/>
            <person name="Tanegashima C"/>
            <person name="Kiyatake I"/>
            <person name="Matsumoto R"/>
            <person name="Murakumo K"/>
            <person name="Nishida K"/>
            <person name="Terakita A"/>
            <person name="Kuratani S"/>
            <person name="Sato K"/>
            <person name="Hyodo S Kuraku.S."/>
        </authorList>
    </citation>
    <scope>NUCLEOTIDE SEQUENCE [LARGE SCALE GENOMIC DNA]</scope>
</reference>
<dbReference type="GO" id="GO:0031295">
    <property type="term" value="P:T cell costimulation"/>
    <property type="evidence" value="ECO:0007669"/>
    <property type="project" value="TreeGrafter"/>
</dbReference>
<dbReference type="GO" id="GO:0042102">
    <property type="term" value="P:positive regulation of T cell proliferation"/>
    <property type="evidence" value="ECO:0007669"/>
    <property type="project" value="TreeGrafter"/>
</dbReference>
<name>A0A401NQR2_SCYTO</name>
<organism evidence="14 15">
    <name type="scientific">Scyliorhinus torazame</name>
    <name type="common">Cloudy catshark</name>
    <name type="synonym">Catulus torazame</name>
    <dbReference type="NCBI Taxonomy" id="75743"/>
    <lineage>
        <taxon>Eukaryota</taxon>
        <taxon>Metazoa</taxon>
        <taxon>Chordata</taxon>
        <taxon>Craniata</taxon>
        <taxon>Vertebrata</taxon>
        <taxon>Chondrichthyes</taxon>
        <taxon>Elasmobranchii</taxon>
        <taxon>Galeomorphii</taxon>
        <taxon>Galeoidea</taxon>
        <taxon>Carcharhiniformes</taxon>
        <taxon>Scyliorhinidae</taxon>
        <taxon>Scyliorhinus</taxon>
    </lineage>
</organism>
<feature type="transmembrane region" description="Helical" evidence="12">
    <location>
        <begin position="173"/>
        <end position="196"/>
    </location>
</feature>
<dbReference type="Pfam" id="PF07686">
    <property type="entry name" value="V-set"/>
    <property type="match status" value="1"/>
</dbReference>
<dbReference type="GO" id="GO:0006955">
    <property type="term" value="P:immune response"/>
    <property type="evidence" value="ECO:0007669"/>
    <property type="project" value="TreeGrafter"/>
</dbReference>
<gene>
    <name evidence="14" type="ORF">scyTo_0014602</name>
</gene>
<accession>A0A401NQR2</accession>
<dbReference type="OMA" id="NITWKRW"/>
<dbReference type="InterPro" id="IPR007110">
    <property type="entry name" value="Ig-like_dom"/>
</dbReference>
<keyword evidence="10" id="KW-0393">Immunoglobulin domain</keyword>
<dbReference type="GO" id="GO:0042130">
    <property type="term" value="P:negative regulation of T cell proliferation"/>
    <property type="evidence" value="ECO:0007669"/>
    <property type="project" value="TreeGrafter"/>
</dbReference>
<dbReference type="InterPro" id="IPR003597">
    <property type="entry name" value="Ig_C1-set"/>
</dbReference>
<evidence type="ECO:0000313" key="14">
    <source>
        <dbReference type="EMBL" id="GCB63243.1"/>
    </source>
</evidence>
<dbReference type="AlphaFoldDB" id="A0A401NQR2"/>
<evidence type="ECO:0000256" key="9">
    <source>
        <dbReference type="ARBA" id="ARBA00023180"/>
    </source>
</evidence>
<dbReference type="GO" id="GO:0007166">
    <property type="term" value="P:cell surface receptor signaling pathway"/>
    <property type="evidence" value="ECO:0007669"/>
    <property type="project" value="TreeGrafter"/>
</dbReference>
<keyword evidence="3 12" id="KW-0812">Transmembrane</keyword>
<keyword evidence="7" id="KW-1015">Disulfide bond</keyword>
<dbReference type="InterPro" id="IPR003006">
    <property type="entry name" value="Ig/MHC_CS"/>
</dbReference>
<evidence type="ECO:0000313" key="15">
    <source>
        <dbReference type="Proteomes" id="UP000288216"/>
    </source>
</evidence>
<evidence type="ECO:0000256" key="6">
    <source>
        <dbReference type="ARBA" id="ARBA00023136"/>
    </source>
</evidence>
<evidence type="ECO:0000256" key="7">
    <source>
        <dbReference type="ARBA" id="ARBA00023157"/>
    </source>
</evidence>
<keyword evidence="15" id="KW-1185">Reference proteome</keyword>
<dbReference type="SMART" id="SM00407">
    <property type="entry name" value="IGc1"/>
    <property type="match status" value="1"/>
</dbReference>
<dbReference type="PANTHER" id="PTHR25466:SF14">
    <property type="entry name" value="BUTYROPHILIN SUBFAMILY 2 MEMBER A2-LIKE-RELATED"/>
    <property type="match status" value="1"/>
</dbReference>
<keyword evidence="6 12" id="KW-0472">Membrane</keyword>
<evidence type="ECO:0000256" key="12">
    <source>
        <dbReference type="SAM" id="Phobius"/>
    </source>
</evidence>
<feature type="domain" description="Ig-like" evidence="13">
    <location>
        <begin position="62"/>
        <end position="164"/>
    </location>
</feature>
<feature type="non-terminal residue" evidence="14">
    <location>
        <position position="236"/>
    </location>
</feature>
<dbReference type="PANTHER" id="PTHR25466">
    <property type="entry name" value="T-LYMPHOCYTE ACTIVATION ANTIGEN"/>
    <property type="match status" value="1"/>
</dbReference>
<protein>
    <recommendedName>
        <fullName evidence="13">Ig-like domain-containing protein</fullName>
    </recommendedName>
</protein>
<dbReference type="PROSITE" id="PS00290">
    <property type="entry name" value="IG_MHC"/>
    <property type="match status" value="1"/>
</dbReference>
<evidence type="ECO:0000256" key="10">
    <source>
        <dbReference type="ARBA" id="ARBA00023319"/>
    </source>
</evidence>
<keyword evidence="2" id="KW-1003">Cell membrane</keyword>
<comment type="subcellular location">
    <subcellularLocation>
        <location evidence="1">Cell membrane</location>
        <topology evidence="1">Single-pass type I membrane protein</topology>
    </subcellularLocation>
</comment>
<keyword evidence="9" id="KW-0325">Glycoprotein</keyword>
<evidence type="ECO:0000256" key="4">
    <source>
        <dbReference type="ARBA" id="ARBA00022729"/>
    </source>
</evidence>
<feature type="region of interest" description="Disordered" evidence="11">
    <location>
        <begin position="202"/>
        <end position="236"/>
    </location>
</feature>
<evidence type="ECO:0000256" key="3">
    <source>
        <dbReference type="ARBA" id="ARBA00022692"/>
    </source>
</evidence>
<dbReference type="SUPFAM" id="SSF48726">
    <property type="entry name" value="Immunoglobulin"/>
    <property type="match status" value="2"/>
</dbReference>
<dbReference type="Gene3D" id="2.60.40.10">
    <property type="entry name" value="Immunoglobulins"/>
    <property type="match status" value="2"/>
</dbReference>
<keyword evidence="8" id="KW-0675">Receptor</keyword>
<dbReference type="InterPro" id="IPR013106">
    <property type="entry name" value="Ig_V-set"/>
</dbReference>
<dbReference type="Proteomes" id="UP000288216">
    <property type="component" value="Unassembled WGS sequence"/>
</dbReference>
<evidence type="ECO:0000256" key="8">
    <source>
        <dbReference type="ARBA" id="ARBA00023170"/>
    </source>
</evidence>
<evidence type="ECO:0000259" key="13">
    <source>
        <dbReference type="PROSITE" id="PS50835"/>
    </source>
</evidence>
<dbReference type="InterPro" id="IPR051713">
    <property type="entry name" value="T-cell_Activation_Regulation"/>
</dbReference>
<keyword evidence="5 12" id="KW-1133">Transmembrane helix</keyword>
<evidence type="ECO:0000256" key="11">
    <source>
        <dbReference type="SAM" id="MobiDB-lite"/>
    </source>
</evidence>